<dbReference type="STRING" id="561229.Dd1591_3878"/>
<reference evidence="2 3" key="1">
    <citation type="submission" date="2009-06" db="EMBL/GenBank/DDBJ databases">
        <title>Complete sequence of Dickeya zeae Ech1591.</title>
        <authorList>
            <consortium name="US DOE Joint Genome Institute"/>
            <person name="Lucas S."/>
            <person name="Copeland A."/>
            <person name="Lapidus A."/>
            <person name="Glavina del Rio T."/>
            <person name="Tice H."/>
            <person name="Bruce D."/>
            <person name="Goodwin L."/>
            <person name="Pitluck S."/>
            <person name="Chertkov O."/>
            <person name="Brettin T."/>
            <person name="Detter J.C."/>
            <person name="Han C."/>
            <person name="Larimer F."/>
            <person name="Land M."/>
            <person name="Hauser L."/>
            <person name="Kyrpides N."/>
            <person name="Ovchinnikova G."/>
            <person name="Balakrishnan V."/>
            <person name="Glasner J."/>
            <person name="Perna N.T."/>
        </authorList>
    </citation>
    <scope>NUCLEOTIDE SEQUENCE [LARGE SCALE GENOMIC DNA]</scope>
    <source>
        <strain evidence="2 3">Ech1591</strain>
    </source>
</reference>
<sequence>MTILFSSHRPELPPDESILSRLLQRWRTWHQYNQTRKILNELNDAHLKDIGLKREDIERLYRR</sequence>
<dbReference type="AlphaFoldDB" id="C6CN85"/>
<dbReference type="OrthoDB" id="8116725at2"/>
<proteinExistence type="predicted"/>
<evidence type="ECO:0000313" key="3">
    <source>
        <dbReference type="Proteomes" id="UP000002735"/>
    </source>
</evidence>
<dbReference type="InterPro" id="IPR009506">
    <property type="entry name" value="YjiS-like"/>
</dbReference>
<dbReference type="GeneID" id="45081906"/>
<evidence type="ECO:0000313" key="2">
    <source>
        <dbReference type="EMBL" id="ACT08678.1"/>
    </source>
</evidence>
<gene>
    <name evidence="2" type="ordered locus">Dd1591_3878</name>
</gene>
<feature type="domain" description="YjiS-like" evidence="1">
    <location>
        <begin position="22"/>
        <end position="58"/>
    </location>
</feature>
<name>C6CN85_DICC1</name>
<accession>C6CN85</accession>
<evidence type="ECO:0000259" key="1">
    <source>
        <dbReference type="Pfam" id="PF06568"/>
    </source>
</evidence>
<dbReference type="HOGENOM" id="CLU_2878613_0_0_6"/>
<dbReference type="KEGG" id="dze:Dd1591_3878"/>
<organism evidence="2 3">
    <name type="scientific">Dickeya chrysanthemi (strain Ech1591)</name>
    <name type="common">Dickeya zeae (strain Ech1591)</name>
    <dbReference type="NCBI Taxonomy" id="561229"/>
    <lineage>
        <taxon>Bacteria</taxon>
        <taxon>Pseudomonadati</taxon>
        <taxon>Pseudomonadota</taxon>
        <taxon>Gammaproteobacteria</taxon>
        <taxon>Enterobacterales</taxon>
        <taxon>Pectobacteriaceae</taxon>
        <taxon>Dickeya</taxon>
    </lineage>
</organism>
<dbReference type="Pfam" id="PF06568">
    <property type="entry name" value="YjiS-like"/>
    <property type="match status" value="1"/>
</dbReference>
<dbReference type="Proteomes" id="UP000002735">
    <property type="component" value="Chromosome"/>
</dbReference>
<dbReference type="RefSeq" id="WP_015848180.1">
    <property type="nucleotide sequence ID" value="NC_012912.1"/>
</dbReference>
<dbReference type="EMBL" id="CP001655">
    <property type="protein sequence ID" value="ACT08678.1"/>
    <property type="molecule type" value="Genomic_DNA"/>
</dbReference>
<protein>
    <recommendedName>
        <fullName evidence="1">YjiS-like domain-containing protein</fullName>
    </recommendedName>
</protein>